<protein>
    <submittedName>
        <fullName evidence="1">Uncharacterized protein</fullName>
    </submittedName>
</protein>
<name>A0A2K3Q9Z8_9HYPO</name>
<accession>A0A2K3Q9Z8</accession>
<evidence type="ECO:0000313" key="2">
    <source>
        <dbReference type="Proteomes" id="UP000236621"/>
    </source>
</evidence>
<dbReference type="EMBL" id="NRSZ01000902">
    <property type="protein sequence ID" value="PNY24377.1"/>
    <property type="molecule type" value="Genomic_DNA"/>
</dbReference>
<gene>
    <name evidence="1" type="ORF">TCAP_05689</name>
</gene>
<keyword evidence="2" id="KW-1185">Reference proteome</keyword>
<proteinExistence type="predicted"/>
<reference evidence="1 2" key="1">
    <citation type="submission" date="2017-08" db="EMBL/GenBank/DDBJ databases">
        <title>Harnessing the power of phylogenomics to disentangle the directionality and signatures of interkingdom host jumping in the parasitic fungal genus Tolypocladium.</title>
        <authorList>
            <person name="Quandt C.A."/>
            <person name="Patterson W."/>
            <person name="Spatafora J.W."/>
        </authorList>
    </citation>
    <scope>NUCLEOTIDE SEQUENCE [LARGE SCALE GENOMIC DNA]</scope>
    <source>
        <strain evidence="1 2">CBS 113982</strain>
    </source>
</reference>
<sequence length="12" mass="1613">MAQQYDRYFEDF</sequence>
<organism evidence="1 2">
    <name type="scientific">Tolypocladium capitatum</name>
    <dbReference type="NCBI Taxonomy" id="45235"/>
    <lineage>
        <taxon>Eukaryota</taxon>
        <taxon>Fungi</taxon>
        <taxon>Dikarya</taxon>
        <taxon>Ascomycota</taxon>
        <taxon>Pezizomycotina</taxon>
        <taxon>Sordariomycetes</taxon>
        <taxon>Hypocreomycetidae</taxon>
        <taxon>Hypocreales</taxon>
        <taxon>Ophiocordycipitaceae</taxon>
        <taxon>Tolypocladium</taxon>
    </lineage>
</organism>
<dbReference type="Proteomes" id="UP000236621">
    <property type="component" value="Unassembled WGS sequence"/>
</dbReference>
<comment type="caution">
    <text evidence="1">The sequence shown here is derived from an EMBL/GenBank/DDBJ whole genome shotgun (WGS) entry which is preliminary data.</text>
</comment>
<evidence type="ECO:0000313" key="1">
    <source>
        <dbReference type="EMBL" id="PNY24377.1"/>
    </source>
</evidence>